<organism evidence="1 2">
    <name type="scientific">Sphingomonas corticis</name>
    <dbReference type="NCBI Taxonomy" id="2722791"/>
    <lineage>
        <taxon>Bacteria</taxon>
        <taxon>Pseudomonadati</taxon>
        <taxon>Pseudomonadota</taxon>
        <taxon>Alphaproteobacteria</taxon>
        <taxon>Sphingomonadales</taxon>
        <taxon>Sphingomonadaceae</taxon>
        <taxon>Sphingomonas</taxon>
    </lineage>
</organism>
<reference evidence="1 2" key="1">
    <citation type="submission" date="2020-03" db="EMBL/GenBank/DDBJ databases">
        <authorList>
            <person name="Wang L."/>
            <person name="He N."/>
            <person name="Li Y."/>
            <person name="Fang Y."/>
            <person name="Zhang F."/>
        </authorList>
    </citation>
    <scope>NUCLEOTIDE SEQUENCE [LARGE SCALE GENOMIC DNA]</scope>
    <source>
        <strain evidence="1 2">36D10-4-7</strain>
    </source>
</reference>
<dbReference type="Proteomes" id="UP000732399">
    <property type="component" value="Unassembled WGS sequence"/>
</dbReference>
<accession>A0ABX1CTM9</accession>
<name>A0ABX1CTM9_9SPHN</name>
<dbReference type="EMBL" id="JAAVJH010000006">
    <property type="protein sequence ID" value="NJR79187.1"/>
    <property type="molecule type" value="Genomic_DNA"/>
</dbReference>
<comment type="caution">
    <text evidence="1">The sequence shown here is derived from an EMBL/GenBank/DDBJ whole genome shotgun (WGS) entry which is preliminary data.</text>
</comment>
<proteinExistence type="predicted"/>
<evidence type="ECO:0000313" key="2">
    <source>
        <dbReference type="Proteomes" id="UP000732399"/>
    </source>
</evidence>
<sequence length="52" mass="5613">MFHHAAQLSGIDDEKALIAEAMRALIAREASASLAALGGSMPDYREPTRERS</sequence>
<evidence type="ECO:0000313" key="1">
    <source>
        <dbReference type="EMBL" id="NJR79187.1"/>
    </source>
</evidence>
<protein>
    <submittedName>
        <fullName evidence="1">Type II toxin-antitoxin system VapB family antitoxin</fullName>
    </submittedName>
</protein>
<gene>
    <name evidence="1" type="ORF">HBH26_11385</name>
</gene>
<keyword evidence="2" id="KW-1185">Reference proteome</keyword>